<dbReference type="PANTHER" id="PTHR30290:SF10">
    <property type="entry name" value="PERIPLASMIC OLIGOPEPTIDE-BINDING PROTEIN-RELATED"/>
    <property type="match status" value="1"/>
</dbReference>
<evidence type="ECO:0000256" key="3">
    <source>
        <dbReference type="ARBA" id="ARBA00022448"/>
    </source>
</evidence>
<dbReference type="EMBL" id="JBHUGZ010000016">
    <property type="protein sequence ID" value="MFD1985453.1"/>
    <property type="molecule type" value="Genomic_DNA"/>
</dbReference>
<evidence type="ECO:0000259" key="6">
    <source>
        <dbReference type="Pfam" id="PF00496"/>
    </source>
</evidence>
<keyword evidence="8" id="KW-1185">Reference proteome</keyword>
<comment type="subcellular location">
    <subcellularLocation>
        <location evidence="1">Periplasm</location>
    </subcellularLocation>
</comment>
<sequence>MRMKLTRRTFNLGLGSLALTAPAGRLNAQELAEKQFLGYAVGADDIKTVDPHFSVGTGELVGPYYEGLLAFPDGLVTNEGLRPGLATEWSVAQDGVTWTFKLRKGVQWHQGHGDFTAEDVKFSIERVKDPAVASPFADSLSAIGSVTVIDPHTVEIKTSRVEPSLPALLVNNQGGYIVSKHAVEAGVDLRTHPIGTGPFMFQEYRPRESQILVRNENYWGGTPKIERFTVLFMADDSTRQLALRSGDVHAIELPARQDVVGGMRDAGMIVDLMAPANMFSLLFNLKHKPLDDIRVRKALAGAIDRSALVQFLGKDVAAPELSPLPGGYLGHTDDVPYTPYDPQKSKDLLKEADHGGGLNLSMVCSNSNIYLSPMQVIQEMWKQIGVNLELKVVDHPTYHRLIREDVNPVVIYGAYRYPLTGTIYLTQFYHSKSAIGKPTASLNFSHYGEIIPGVDDLLDQARTELDQKKQVKLWEEAQRKITEDVVSVPLMTRKYAMARSPKLDLGSEPKSFYAINEKTRLLK</sequence>
<dbReference type="SUPFAM" id="SSF53850">
    <property type="entry name" value="Periplasmic binding protein-like II"/>
    <property type="match status" value="1"/>
</dbReference>
<evidence type="ECO:0000256" key="4">
    <source>
        <dbReference type="ARBA" id="ARBA00022729"/>
    </source>
</evidence>
<dbReference type="RefSeq" id="WP_379101809.1">
    <property type="nucleotide sequence ID" value="NZ_JBHUGZ010000016.1"/>
</dbReference>
<reference evidence="8" key="1">
    <citation type="journal article" date="2019" name="Int. J. Syst. Evol. Microbiol.">
        <title>The Global Catalogue of Microorganisms (GCM) 10K type strain sequencing project: providing services to taxonomists for standard genome sequencing and annotation.</title>
        <authorList>
            <consortium name="The Broad Institute Genomics Platform"/>
            <consortium name="The Broad Institute Genome Sequencing Center for Infectious Disease"/>
            <person name="Wu L."/>
            <person name="Ma J."/>
        </authorList>
    </citation>
    <scope>NUCLEOTIDE SEQUENCE [LARGE SCALE GENOMIC DNA]</scope>
    <source>
        <strain evidence="8">CGMCC 1.16225</strain>
    </source>
</reference>
<gene>
    <name evidence="7" type="ORF">ACFSOZ_23365</name>
</gene>
<evidence type="ECO:0000313" key="8">
    <source>
        <dbReference type="Proteomes" id="UP001597405"/>
    </source>
</evidence>
<keyword evidence="4 5" id="KW-0732">Signal</keyword>
<dbReference type="Proteomes" id="UP001597405">
    <property type="component" value="Unassembled WGS sequence"/>
</dbReference>
<keyword evidence="3" id="KW-0813">Transport</keyword>
<dbReference type="InterPro" id="IPR000914">
    <property type="entry name" value="SBP_5_dom"/>
</dbReference>
<dbReference type="InterPro" id="IPR030678">
    <property type="entry name" value="Peptide/Ni-bd"/>
</dbReference>
<feature type="signal peptide" evidence="5">
    <location>
        <begin position="1"/>
        <end position="23"/>
    </location>
</feature>
<dbReference type="PANTHER" id="PTHR30290">
    <property type="entry name" value="PERIPLASMIC BINDING COMPONENT OF ABC TRANSPORTER"/>
    <property type="match status" value="1"/>
</dbReference>
<protein>
    <submittedName>
        <fullName evidence="7">ABC transporter substrate-binding protein</fullName>
    </submittedName>
</protein>
<proteinExistence type="inferred from homology"/>
<feature type="chain" id="PRO_5047069716" evidence="5">
    <location>
        <begin position="24"/>
        <end position="523"/>
    </location>
</feature>
<evidence type="ECO:0000256" key="2">
    <source>
        <dbReference type="ARBA" id="ARBA00005695"/>
    </source>
</evidence>
<organism evidence="7 8">
    <name type="scientific">Mesorhizobium newzealandense</name>
    <dbReference type="NCBI Taxonomy" id="1300302"/>
    <lineage>
        <taxon>Bacteria</taxon>
        <taxon>Pseudomonadati</taxon>
        <taxon>Pseudomonadota</taxon>
        <taxon>Alphaproteobacteria</taxon>
        <taxon>Hyphomicrobiales</taxon>
        <taxon>Phyllobacteriaceae</taxon>
        <taxon>Mesorhizobium</taxon>
    </lineage>
</organism>
<evidence type="ECO:0000313" key="7">
    <source>
        <dbReference type="EMBL" id="MFD1985453.1"/>
    </source>
</evidence>
<comment type="caution">
    <text evidence="7">The sequence shown here is derived from an EMBL/GenBank/DDBJ whole genome shotgun (WGS) entry which is preliminary data.</text>
</comment>
<evidence type="ECO:0000256" key="5">
    <source>
        <dbReference type="SAM" id="SignalP"/>
    </source>
</evidence>
<dbReference type="Gene3D" id="3.10.105.10">
    <property type="entry name" value="Dipeptide-binding Protein, Domain 3"/>
    <property type="match status" value="1"/>
</dbReference>
<dbReference type="Pfam" id="PF00496">
    <property type="entry name" value="SBP_bac_5"/>
    <property type="match status" value="1"/>
</dbReference>
<dbReference type="Gene3D" id="3.40.190.10">
    <property type="entry name" value="Periplasmic binding protein-like II"/>
    <property type="match status" value="1"/>
</dbReference>
<comment type="similarity">
    <text evidence="2">Belongs to the bacterial solute-binding protein 5 family.</text>
</comment>
<evidence type="ECO:0000256" key="1">
    <source>
        <dbReference type="ARBA" id="ARBA00004418"/>
    </source>
</evidence>
<name>A0ABW4UFU0_9HYPH</name>
<dbReference type="PIRSF" id="PIRSF002741">
    <property type="entry name" value="MppA"/>
    <property type="match status" value="1"/>
</dbReference>
<dbReference type="Gene3D" id="3.90.76.10">
    <property type="entry name" value="Dipeptide-binding Protein, Domain 1"/>
    <property type="match status" value="1"/>
</dbReference>
<dbReference type="InterPro" id="IPR039424">
    <property type="entry name" value="SBP_5"/>
</dbReference>
<feature type="domain" description="Solute-binding protein family 5" evidence="6">
    <location>
        <begin position="81"/>
        <end position="432"/>
    </location>
</feature>
<accession>A0ABW4UFU0</accession>